<dbReference type="PANTHER" id="PTHR21240:SF28">
    <property type="entry name" value="ISO-OROTATE DECARBOXYLASE (EUROFUNG)"/>
    <property type="match status" value="1"/>
</dbReference>
<dbReference type="GO" id="GO:0016787">
    <property type="term" value="F:hydrolase activity"/>
    <property type="evidence" value="ECO:0007669"/>
    <property type="project" value="InterPro"/>
</dbReference>
<dbReference type="GO" id="GO:0016831">
    <property type="term" value="F:carboxy-lyase activity"/>
    <property type="evidence" value="ECO:0007669"/>
    <property type="project" value="InterPro"/>
</dbReference>
<evidence type="ECO:0000313" key="4">
    <source>
        <dbReference type="Proteomes" id="UP000261284"/>
    </source>
</evidence>
<proteinExistence type="predicted"/>
<comment type="caution">
    <text evidence="3">The sequence shown here is derived from an EMBL/GenBank/DDBJ whole genome shotgun (WGS) entry which is preliminary data.</text>
</comment>
<keyword evidence="1" id="KW-0456">Lyase</keyword>
<dbReference type="AlphaFoldDB" id="A0A3E1NKN8"/>
<dbReference type="EMBL" id="QTJU01000002">
    <property type="protein sequence ID" value="RFM28505.1"/>
    <property type="molecule type" value="Genomic_DNA"/>
</dbReference>
<dbReference type="GO" id="GO:0019748">
    <property type="term" value="P:secondary metabolic process"/>
    <property type="evidence" value="ECO:0007669"/>
    <property type="project" value="TreeGrafter"/>
</dbReference>
<evidence type="ECO:0000256" key="1">
    <source>
        <dbReference type="ARBA" id="ARBA00023239"/>
    </source>
</evidence>
<dbReference type="InterPro" id="IPR032465">
    <property type="entry name" value="ACMSD"/>
</dbReference>
<evidence type="ECO:0000259" key="2">
    <source>
        <dbReference type="Pfam" id="PF04909"/>
    </source>
</evidence>
<sequence>MNTSFTNIHTHIFTVNHAPDYFLKTVISNTTLAEWVNKLLQKKGTRWAMKGALKALTIFSPGKLELVKRYIEFIETGTSVSQEDIFKPLNKYYARFEGGHKIIVLTQVLDFLDLEQTSTHIRVQTQVEEVCNLKRNALYRDNIYPFLGIDSRQTGFSLLEQWAKKYINTEAGFYGLKIYPAAGFFPFDKRLDEVWKWAAGNGIPVMTHCTRSGSFYLGRFDSILGSGNFPVESLNENATVMPSIRQRIQNVGNDTALHKKNRIWCNVFGHPENYIPILEKYPDFKLCLAHLGGSTEVRRSAFPTEKSEGPAYPDYLNDNWYEHVIALMKKYKNVYSDISYTLSDRKALQAIIDRFKQPDMVDGWGTPLIKKLMYGTDYYLTQEEEDGDEPGLQKNFLELFAPDQVKALAYDNPGTFLTSLIHP</sequence>
<dbReference type="SUPFAM" id="SSF51556">
    <property type="entry name" value="Metallo-dependent hydrolases"/>
    <property type="match status" value="1"/>
</dbReference>
<dbReference type="InterPro" id="IPR032466">
    <property type="entry name" value="Metal_Hydrolase"/>
</dbReference>
<dbReference type="Proteomes" id="UP000261284">
    <property type="component" value="Unassembled WGS sequence"/>
</dbReference>
<gene>
    <name evidence="3" type="ORF">DXN05_06775</name>
</gene>
<keyword evidence="4" id="KW-1185">Reference proteome</keyword>
<dbReference type="PANTHER" id="PTHR21240">
    <property type="entry name" value="2-AMINO-3-CARBOXYLMUCONATE-6-SEMIALDEHYDE DECARBOXYLASE"/>
    <property type="match status" value="1"/>
</dbReference>
<dbReference type="InterPro" id="IPR006680">
    <property type="entry name" value="Amidohydro-rel"/>
</dbReference>
<protein>
    <recommendedName>
        <fullName evidence="2">Amidohydrolase-related domain-containing protein</fullName>
    </recommendedName>
</protein>
<evidence type="ECO:0000313" key="3">
    <source>
        <dbReference type="EMBL" id="RFM28505.1"/>
    </source>
</evidence>
<dbReference type="GO" id="GO:0005737">
    <property type="term" value="C:cytoplasm"/>
    <property type="evidence" value="ECO:0007669"/>
    <property type="project" value="TreeGrafter"/>
</dbReference>
<dbReference type="Pfam" id="PF04909">
    <property type="entry name" value="Amidohydro_2"/>
    <property type="match status" value="1"/>
</dbReference>
<accession>A0A3E1NKN8</accession>
<name>A0A3E1NKN8_9BACT</name>
<feature type="domain" description="Amidohydrolase-related" evidence="2">
    <location>
        <begin position="169"/>
        <end position="414"/>
    </location>
</feature>
<organism evidence="3 4">
    <name type="scientific">Deminuibacter soli</name>
    <dbReference type="NCBI Taxonomy" id="2291815"/>
    <lineage>
        <taxon>Bacteria</taxon>
        <taxon>Pseudomonadati</taxon>
        <taxon>Bacteroidota</taxon>
        <taxon>Chitinophagia</taxon>
        <taxon>Chitinophagales</taxon>
        <taxon>Chitinophagaceae</taxon>
        <taxon>Deminuibacter</taxon>
    </lineage>
</organism>
<dbReference type="Gene3D" id="3.20.20.140">
    <property type="entry name" value="Metal-dependent hydrolases"/>
    <property type="match status" value="1"/>
</dbReference>
<dbReference type="OrthoDB" id="1407586at2"/>
<reference evidence="3 4" key="1">
    <citation type="submission" date="2018-08" db="EMBL/GenBank/DDBJ databases">
        <title>Chitinophagaceae sp. K23C18032701, a novel bacterium isolated from forest soil.</title>
        <authorList>
            <person name="Wang C."/>
        </authorList>
    </citation>
    <scope>NUCLEOTIDE SEQUENCE [LARGE SCALE GENOMIC DNA]</scope>
    <source>
        <strain evidence="3 4">K23C18032701</strain>
    </source>
</reference>
<dbReference type="RefSeq" id="WP_116846495.1">
    <property type="nucleotide sequence ID" value="NZ_QTJU01000002.1"/>
</dbReference>